<keyword evidence="3" id="KW-1185">Reference proteome</keyword>
<evidence type="ECO:0000313" key="3">
    <source>
        <dbReference type="Proteomes" id="UP000607559"/>
    </source>
</evidence>
<proteinExistence type="predicted"/>
<dbReference type="RefSeq" id="WP_188936315.1">
    <property type="nucleotide sequence ID" value="NZ_BMJC01000005.1"/>
</dbReference>
<organism evidence="2 3">
    <name type="scientific">Puia dinghuensis</name>
    <dbReference type="NCBI Taxonomy" id="1792502"/>
    <lineage>
        <taxon>Bacteria</taxon>
        <taxon>Pseudomonadati</taxon>
        <taxon>Bacteroidota</taxon>
        <taxon>Chitinophagia</taxon>
        <taxon>Chitinophagales</taxon>
        <taxon>Chitinophagaceae</taxon>
        <taxon>Puia</taxon>
    </lineage>
</organism>
<reference evidence="2" key="1">
    <citation type="journal article" date="2014" name="Int. J. Syst. Evol. Microbiol.">
        <title>Complete genome sequence of Corynebacterium casei LMG S-19264T (=DSM 44701T), isolated from a smear-ripened cheese.</title>
        <authorList>
            <consortium name="US DOE Joint Genome Institute (JGI-PGF)"/>
            <person name="Walter F."/>
            <person name="Albersmeier A."/>
            <person name="Kalinowski J."/>
            <person name="Ruckert C."/>
        </authorList>
    </citation>
    <scope>NUCLEOTIDE SEQUENCE</scope>
    <source>
        <strain evidence="2">CGMCC 1.15448</strain>
    </source>
</reference>
<reference evidence="2" key="2">
    <citation type="submission" date="2020-09" db="EMBL/GenBank/DDBJ databases">
        <authorList>
            <person name="Sun Q."/>
            <person name="Zhou Y."/>
        </authorList>
    </citation>
    <scope>NUCLEOTIDE SEQUENCE</scope>
    <source>
        <strain evidence="2">CGMCC 1.15448</strain>
    </source>
</reference>
<feature type="signal peptide" evidence="1">
    <location>
        <begin position="1"/>
        <end position="22"/>
    </location>
</feature>
<gene>
    <name evidence="2" type="ORF">GCM10011511_46300</name>
</gene>
<dbReference type="AlphaFoldDB" id="A0A8J2UH29"/>
<keyword evidence="1" id="KW-0732">Signal</keyword>
<name>A0A8J2UH29_9BACT</name>
<accession>A0A8J2UH29</accession>
<dbReference type="EMBL" id="BMJC01000005">
    <property type="protein sequence ID" value="GGB17252.1"/>
    <property type="molecule type" value="Genomic_DNA"/>
</dbReference>
<protein>
    <submittedName>
        <fullName evidence="2">Uncharacterized protein</fullName>
    </submittedName>
</protein>
<comment type="caution">
    <text evidence="2">The sequence shown here is derived from an EMBL/GenBank/DDBJ whole genome shotgun (WGS) entry which is preliminary data.</text>
</comment>
<evidence type="ECO:0000313" key="2">
    <source>
        <dbReference type="EMBL" id="GGB17252.1"/>
    </source>
</evidence>
<feature type="chain" id="PRO_5035315885" evidence="1">
    <location>
        <begin position="23"/>
        <end position="127"/>
    </location>
</feature>
<sequence length="127" mass="14324">MRPLVIAVLFLFLSAGGSRLQAQSLTNTAWKFYVDALHDTLTMHIGADTSFCTSSSGELIVRSIWRQAKDTVRINDLDGAYPCKDGEGVYRYTIDGDWLNFILVTDPCNQRADALNVKFRRTTEMKK</sequence>
<evidence type="ECO:0000256" key="1">
    <source>
        <dbReference type="SAM" id="SignalP"/>
    </source>
</evidence>
<dbReference type="Proteomes" id="UP000607559">
    <property type="component" value="Unassembled WGS sequence"/>
</dbReference>